<dbReference type="PROSITE" id="PS51194">
    <property type="entry name" value="HELICASE_CTER"/>
    <property type="match status" value="1"/>
</dbReference>
<keyword evidence="4 12" id="KW-0547">Nucleotide-binding</keyword>
<keyword evidence="7 12" id="KW-0862">Zinc</keyword>
<name>A0AAU8ICR2_9BACL</name>
<dbReference type="Pfam" id="PF18319">
    <property type="entry name" value="Zn_ribbon_PriA"/>
    <property type="match status" value="1"/>
</dbReference>
<dbReference type="GO" id="GO:0006310">
    <property type="term" value="P:DNA recombination"/>
    <property type="evidence" value="ECO:0007669"/>
    <property type="project" value="InterPro"/>
</dbReference>
<feature type="binding site" evidence="12">
    <location>
        <position position="556"/>
    </location>
    <ligand>
        <name>Zn(2+)</name>
        <dbReference type="ChEBI" id="CHEBI:29105"/>
        <label>2</label>
    </ligand>
</feature>
<evidence type="ECO:0000256" key="12">
    <source>
        <dbReference type="HAMAP-Rule" id="MF_00983"/>
    </source>
</evidence>
<dbReference type="GO" id="GO:0008270">
    <property type="term" value="F:zinc ion binding"/>
    <property type="evidence" value="ECO:0007669"/>
    <property type="project" value="UniProtKB-UniRule"/>
</dbReference>
<dbReference type="InterPro" id="IPR041222">
    <property type="entry name" value="PriA_3primeBD"/>
</dbReference>
<dbReference type="InterPro" id="IPR042115">
    <property type="entry name" value="PriA_3primeBD_sf"/>
</dbReference>
<comment type="catalytic activity">
    <reaction evidence="12">
        <text>Couples ATP hydrolysis with the unwinding of duplex DNA by translocating in the 3'-5' direction.</text>
        <dbReference type="EC" id="5.6.2.4"/>
    </reaction>
</comment>
<accession>A0AAU8ICR2</accession>
<comment type="function">
    <text evidence="12">Initiates the restart of stalled replication forks, which reloads the replicative helicase on sites other than the origin of replication. Recognizes and binds to abandoned replication forks and remodels them to uncover a helicase loading site. Promotes assembly of the primosome at these replication forks.</text>
</comment>
<dbReference type="InterPro" id="IPR014001">
    <property type="entry name" value="Helicase_ATP-bd"/>
</dbReference>
<dbReference type="FunFam" id="3.40.50.300:FF:000489">
    <property type="entry name" value="Primosome assembly protein PriA"/>
    <property type="match status" value="1"/>
</dbReference>
<evidence type="ECO:0000256" key="8">
    <source>
        <dbReference type="ARBA" id="ARBA00022840"/>
    </source>
</evidence>
<feature type="binding site" evidence="12">
    <location>
        <position position="569"/>
    </location>
    <ligand>
        <name>Zn(2+)</name>
        <dbReference type="ChEBI" id="CHEBI:29105"/>
        <label>1</label>
    </ligand>
</feature>
<feature type="binding site" evidence="12">
    <location>
        <position position="572"/>
    </location>
    <ligand>
        <name>Zn(2+)</name>
        <dbReference type="ChEBI" id="CHEBI:29105"/>
        <label>1</label>
    </ligand>
</feature>
<gene>
    <name evidence="12 15" type="primary">priA</name>
    <name evidence="15" type="ORF">ABNN70_09840</name>
</gene>
<evidence type="ECO:0000259" key="13">
    <source>
        <dbReference type="PROSITE" id="PS51192"/>
    </source>
</evidence>
<dbReference type="Pfam" id="PF17764">
    <property type="entry name" value="PriA_3primeBD"/>
    <property type="match status" value="1"/>
</dbReference>
<evidence type="ECO:0000256" key="9">
    <source>
        <dbReference type="ARBA" id="ARBA00023125"/>
    </source>
</evidence>
<keyword evidence="3 12" id="KW-0479">Metal-binding</keyword>
<feature type="binding site" evidence="12">
    <location>
        <position position="529"/>
    </location>
    <ligand>
        <name>Zn(2+)</name>
        <dbReference type="ChEBI" id="CHEBI:29105"/>
        <label>1</label>
    </ligand>
</feature>
<feature type="binding site" evidence="12">
    <location>
        <position position="541"/>
    </location>
    <ligand>
        <name>Zn(2+)</name>
        <dbReference type="ChEBI" id="CHEBI:29105"/>
        <label>2</label>
    </ligand>
</feature>
<dbReference type="EC" id="5.6.2.4" evidence="12"/>
<sequence length="814" mass="93181">MLKKYAKRLPECSIQVRTLIAEVYVDIPARAVDKPFDYKVPDSLEQFIRPGMRVTVPFGRVKRLGFVTALKDHTDFTKLRNIDQVIDHIPVLTDELLDLGRWIADTTLCMTITAYQAMLPAVMKADYGKVIQLENTEKLKDVHPDLVPFYSSGDSIKWEDAVRSHPEKLNEINRALSDGTLSLHQQIHNQARVKKIITVTPAVSLETLEETAKSLNRRYKRQREVLDFFIHHPADSHVLADLVNRYGLSREAISHFIKKGVLRKEKQEYFRDPYRELNQVRTQALTLTQEQHAALKPILHAIESDEDRVFLCHGVTGSGKTEIYLQAIQRVIDLGKEAIVLVPEISLTPQMVHRFKGRFGDLVAVMHSGLSRGEKYDEWRKIREGRVKVAVGARSAVFAPFSRLGLIIIDEEHESSYKQEDSPRYHARDVAIYRSRYNRCPVVLGSATPSLESYARAKKNVYSLLLLKERFNHHPLPPVKIVDMREEMRDGNRSMFSTALFNLIKDRIKKKEQTVLFLNRRGYSTFVMCRSCGEVLRCPHCDISLTYHRTEQLLKCHYCGYAQQIPQTCPACGSDSMRYFGTGTQKVEAELNRLIPEARIIRMDVDTTRQKGGHERLLRRFGEGKADILLGTQMIAKGLDFPEVTLVGVLAADSMLYLPDFRASERTFQLLTQVSGRAGRHDLPGSVIIQSYDPDHYAVVDAASHDYETFYQQEMQIRYRHGYPPFYYLVLIRITHTDPGQASVAAGRIAEILKRNLSSSAQIFGPVVPAIARIKDRYRYQCMVKYKKEPELLPVLRKIIGHFQEPGKTACSWL</sequence>
<dbReference type="GO" id="GO:0043138">
    <property type="term" value="F:3'-5' DNA helicase activity"/>
    <property type="evidence" value="ECO:0007669"/>
    <property type="project" value="UniProtKB-EC"/>
</dbReference>
<keyword evidence="2 12" id="KW-0235">DNA replication</keyword>
<dbReference type="Gene3D" id="3.40.1440.60">
    <property type="entry name" value="PriA, 3(prime) DNA-binding domain"/>
    <property type="match status" value="1"/>
</dbReference>
<dbReference type="GO" id="GO:0006302">
    <property type="term" value="P:double-strand break repair"/>
    <property type="evidence" value="ECO:0007669"/>
    <property type="project" value="InterPro"/>
</dbReference>
<feature type="domain" description="Helicase C-terminal" evidence="14">
    <location>
        <begin position="564"/>
        <end position="718"/>
    </location>
</feature>
<dbReference type="GO" id="GO:0003677">
    <property type="term" value="F:DNA binding"/>
    <property type="evidence" value="ECO:0007669"/>
    <property type="project" value="UniProtKB-UniRule"/>
</dbReference>
<protein>
    <recommendedName>
        <fullName evidence="12">Replication restart protein PriA</fullName>
    </recommendedName>
    <alternativeName>
        <fullName evidence="12">ATP-dependent DNA helicase PriA</fullName>
        <ecNumber evidence="12">5.6.2.4</ecNumber>
    </alternativeName>
    <alternativeName>
        <fullName evidence="12">DNA 3'-5' helicase PriA</fullName>
    </alternativeName>
</protein>
<dbReference type="CDD" id="cd17929">
    <property type="entry name" value="DEXHc_priA"/>
    <property type="match status" value="1"/>
</dbReference>
<dbReference type="Pfam" id="PF00270">
    <property type="entry name" value="DEAD"/>
    <property type="match status" value="1"/>
</dbReference>
<proteinExistence type="inferred from homology"/>
<evidence type="ECO:0000256" key="6">
    <source>
        <dbReference type="ARBA" id="ARBA00022806"/>
    </source>
</evidence>
<dbReference type="RefSeq" id="WP_353947696.1">
    <property type="nucleotide sequence ID" value="NZ_CP159510.1"/>
</dbReference>
<dbReference type="GO" id="GO:0005524">
    <property type="term" value="F:ATP binding"/>
    <property type="evidence" value="ECO:0007669"/>
    <property type="project" value="UniProtKB-UniRule"/>
</dbReference>
<feature type="binding site" evidence="12">
    <location>
        <position position="532"/>
    </location>
    <ligand>
        <name>Zn(2+)</name>
        <dbReference type="ChEBI" id="CHEBI:29105"/>
        <label>1</label>
    </ligand>
</feature>
<feature type="binding site" evidence="12">
    <location>
        <position position="559"/>
    </location>
    <ligand>
        <name>Zn(2+)</name>
        <dbReference type="ChEBI" id="CHEBI:29105"/>
        <label>2</label>
    </ligand>
</feature>
<dbReference type="GO" id="GO:0006269">
    <property type="term" value="P:DNA replication, synthesis of primer"/>
    <property type="evidence" value="ECO:0007669"/>
    <property type="project" value="UniProtKB-KW"/>
</dbReference>
<dbReference type="NCBIfam" id="TIGR00595">
    <property type="entry name" value="priA"/>
    <property type="match status" value="1"/>
</dbReference>
<dbReference type="SMART" id="SM00487">
    <property type="entry name" value="DEXDc"/>
    <property type="match status" value="1"/>
</dbReference>
<keyword evidence="1 12" id="KW-0639">Primosome</keyword>
<dbReference type="GO" id="GO:1990077">
    <property type="term" value="C:primosome complex"/>
    <property type="evidence" value="ECO:0007669"/>
    <property type="project" value="UniProtKB-UniRule"/>
</dbReference>
<reference evidence="15" key="1">
    <citation type="submission" date="2024-06" db="EMBL/GenBank/DDBJ databases">
        <authorList>
            <person name="Fan A."/>
            <person name="Zhang F.Y."/>
            <person name="Zhang L."/>
        </authorList>
    </citation>
    <scope>NUCLEOTIDE SEQUENCE</scope>
    <source>
        <strain evidence="15">Y61</strain>
    </source>
</reference>
<feature type="domain" description="Helicase ATP-binding" evidence="13">
    <location>
        <begin position="301"/>
        <end position="467"/>
    </location>
</feature>
<dbReference type="InterPro" id="IPR041236">
    <property type="entry name" value="PriA_C"/>
</dbReference>
<keyword evidence="10 12" id="KW-0413">Isomerase</keyword>
<dbReference type="FunFam" id="3.40.1440.60:FF:000001">
    <property type="entry name" value="Primosomal protein N"/>
    <property type="match status" value="1"/>
</dbReference>
<dbReference type="GO" id="GO:0006270">
    <property type="term" value="P:DNA replication initiation"/>
    <property type="evidence" value="ECO:0007669"/>
    <property type="project" value="TreeGrafter"/>
</dbReference>
<dbReference type="InterPro" id="IPR001650">
    <property type="entry name" value="Helicase_C-like"/>
</dbReference>
<keyword evidence="6 12" id="KW-0347">Helicase</keyword>
<comment type="subunit">
    <text evidence="12">Component of the replication restart primosome.</text>
</comment>
<dbReference type="PANTHER" id="PTHR30580:SF0">
    <property type="entry name" value="PRIMOSOMAL PROTEIN N"/>
    <property type="match status" value="1"/>
</dbReference>
<evidence type="ECO:0000256" key="5">
    <source>
        <dbReference type="ARBA" id="ARBA00022801"/>
    </source>
</evidence>
<dbReference type="InterPro" id="IPR040498">
    <property type="entry name" value="PriA_CRR"/>
</dbReference>
<dbReference type="HAMAP" id="MF_00983">
    <property type="entry name" value="PriA"/>
    <property type="match status" value="1"/>
</dbReference>
<dbReference type="GO" id="GO:0016787">
    <property type="term" value="F:hydrolase activity"/>
    <property type="evidence" value="ECO:0007669"/>
    <property type="project" value="UniProtKB-KW"/>
</dbReference>
<evidence type="ECO:0000256" key="3">
    <source>
        <dbReference type="ARBA" id="ARBA00022723"/>
    </source>
</evidence>
<comment type="catalytic activity">
    <reaction evidence="11 12">
        <text>ATP + H2O = ADP + phosphate + H(+)</text>
        <dbReference type="Rhea" id="RHEA:13065"/>
        <dbReference type="ChEBI" id="CHEBI:15377"/>
        <dbReference type="ChEBI" id="CHEBI:15378"/>
        <dbReference type="ChEBI" id="CHEBI:30616"/>
        <dbReference type="ChEBI" id="CHEBI:43474"/>
        <dbReference type="ChEBI" id="CHEBI:456216"/>
        <dbReference type="EC" id="5.6.2.4"/>
    </reaction>
</comment>
<evidence type="ECO:0000313" key="15">
    <source>
        <dbReference type="EMBL" id="XCJ16005.1"/>
    </source>
</evidence>
<organism evidence="15">
    <name type="scientific">Sporolactobacillus sp. Y61</name>
    <dbReference type="NCBI Taxonomy" id="3160863"/>
    <lineage>
        <taxon>Bacteria</taxon>
        <taxon>Bacillati</taxon>
        <taxon>Bacillota</taxon>
        <taxon>Bacilli</taxon>
        <taxon>Bacillales</taxon>
        <taxon>Sporolactobacillaceae</taxon>
        <taxon>Sporolactobacillus</taxon>
    </lineage>
</organism>
<evidence type="ECO:0000256" key="1">
    <source>
        <dbReference type="ARBA" id="ARBA00022515"/>
    </source>
</evidence>
<feature type="binding site" evidence="12">
    <location>
        <position position="538"/>
    </location>
    <ligand>
        <name>Zn(2+)</name>
        <dbReference type="ChEBI" id="CHEBI:29105"/>
        <label>2</label>
    </ligand>
</feature>
<dbReference type="PANTHER" id="PTHR30580">
    <property type="entry name" value="PRIMOSOMAL PROTEIN N"/>
    <property type="match status" value="1"/>
</dbReference>
<evidence type="ECO:0000256" key="11">
    <source>
        <dbReference type="ARBA" id="ARBA00048988"/>
    </source>
</evidence>
<dbReference type="PROSITE" id="PS51192">
    <property type="entry name" value="HELICASE_ATP_BIND_1"/>
    <property type="match status" value="1"/>
</dbReference>
<comment type="similarity">
    <text evidence="12">Belongs to the helicase family. PriA subfamily.</text>
</comment>
<keyword evidence="9 12" id="KW-0238">DNA-binding</keyword>
<dbReference type="NCBIfam" id="NF004066">
    <property type="entry name" value="PRK05580.1-3"/>
    <property type="match status" value="1"/>
</dbReference>
<dbReference type="Pfam" id="PF00271">
    <property type="entry name" value="Helicase_C"/>
    <property type="match status" value="1"/>
</dbReference>
<comment type="cofactor">
    <cofactor evidence="12">
        <name>Zn(2+)</name>
        <dbReference type="ChEBI" id="CHEBI:29105"/>
    </cofactor>
    <text evidence="12">Binds 2 zinc ions per subunit.</text>
</comment>
<dbReference type="InterPro" id="IPR005259">
    <property type="entry name" value="PriA"/>
</dbReference>
<evidence type="ECO:0000256" key="2">
    <source>
        <dbReference type="ARBA" id="ARBA00022705"/>
    </source>
</evidence>
<dbReference type="Pfam" id="PF18074">
    <property type="entry name" value="PriA_C"/>
    <property type="match status" value="1"/>
</dbReference>
<dbReference type="Gene3D" id="3.40.50.300">
    <property type="entry name" value="P-loop containing nucleotide triphosphate hydrolases"/>
    <property type="match status" value="2"/>
</dbReference>
<keyword evidence="5 12" id="KW-0378">Hydrolase</keyword>
<dbReference type="EMBL" id="CP159510">
    <property type="protein sequence ID" value="XCJ16005.1"/>
    <property type="molecule type" value="Genomic_DNA"/>
</dbReference>
<dbReference type="AlphaFoldDB" id="A0AAU8ICR2"/>
<evidence type="ECO:0000259" key="14">
    <source>
        <dbReference type="PROSITE" id="PS51194"/>
    </source>
</evidence>
<evidence type="ECO:0000256" key="7">
    <source>
        <dbReference type="ARBA" id="ARBA00022833"/>
    </source>
</evidence>
<dbReference type="InterPro" id="IPR027417">
    <property type="entry name" value="P-loop_NTPase"/>
</dbReference>
<evidence type="ECO:0000256" key="10">
    <source>
        <dbReference type="ARBA" id="ARBA00023235"/>
    </source>
</evidence>
<dbReference type="InterPro" id="IPR011545">
    <property type="entry name" value="DEAD/DEAH_box_helicase_dom"/>
</dbReference>
<evidence type="ECO:0000256" key="4">
    <source>
        <dbReference type="ARBA" id="ARBA00022741"/>
    </source>
</evidence>
<dbReference type="SMART" id="SM00490">
    <property type="entry name" value="HELICc"/>
    <property type="match status" value="1"/>
</dbReference>
<keyword evidence="8 12" id="KW-0067">ATP-binding</keyword>
<dbReference type="CDD" id="cd18804">
    <property type="entry name" value="SF2_C_priA"/>
    <property type="match status" value="1"/>
</dbReference>
<dbReference type="SUPFAM" id="SSF52540">
    <property type="entry name" value="P-loop containing nucleoside triphosphate hydrolases"/>
    <property type="match status" value="2"/>
</dbReference>